<dbReference type="Proteomes" id="UP001519310">
    <property type="component" value="Unassembled WGS sequence"/>
</dbReference>
<organism evidence="2 3">
    <name type="scientific">Streptomyces avidinii</name>
    <dbReference type="NCBI Taxonomy" id="1895"/>
    <lineage>
        <taxon>Bacteria</taxon>
        <taxon>Bacillati</taxon>
        <taxon>Actinomycetota</taxon>
        <taxon>Actinomycetes</taxon>
        <taxon>Kitasatosporales</taxon>
        <taxon>Streptomycetaceae</taxon>
        <taxon>Streptomyces</taxon>
    </lineage>
</organism>
<evidence type="ECO:0000256" key="1">
    <source>
        <dbReference type="SAM" id="MobiDB-lite"/>
    </source>
</evidence>
<comment type="caution">
    <text evidence="2">The sequence shown here is derived from an EMBL/GenBank/DDBJ whole genome shotgun (WGS) entry which is preliminary data.</text>
</comment>
<sequence>MAIEMGKTTAAGQAPGTEEPPDTGVRTPHEAGTGTG</sequence>
<accession>A0ABS4L6M8</accession>
<proteinExistence type="predicted"/>
<feature type="region of interest" description="Disordered" evidence="1">
    <location>
        <begin position="1"/>
        <end position="36"/>
    </location>
</feature>
<reference evidence="2 3" key="1">
    <citation type="submission" date="2021-03" db="EMBL/GenBank/DDBJ databases">
        <title>Genomic Encyclopedia of Type Strains, Phase IV (KMG-IV): sequencing the most valuable type-strain genomes for metagenomic binning, comparative biology and taxonomic classification.</title>
        <authorList>
            <person name="Goeker M."/>
        </authorList>
    </citation>
    <scope>NUCLEOTIDE SEQUENCE [LARGE SCALE GENOMIC DNA]</scope>
    <source>
        <strain evidence="2 3">DSM 40526</strain>
    </source>
</reference>
<protein>
    <submittedName>
        <fullName evidence="2">Uncharacterized protein</fullName>
    </submittedName>
</protein>
<name>A0ABS4L6M8_STRAV</name>
<dbReference type="EMBL" id="JAGGLQ010000006">
    <property type="protein sequence ID" value="MBP2037728.1"/>
    <property type="molecule type" value="Genomic_DNA"/>
</dbReference>
<gene>
    <name evidence="2" type="ORF">J2Z77_003535</name>
</gene>
<keyword evidence="3" id="KW-1185">Reference proteome</keyword>
<evidence type="ECO:0000313" key="2">
    <source>
        <dbReference type="EMBL" id="MBP2037728.1"/>
    </source>
</evidence>
<evidence type="ECO:0000313" key="3">
    <source>
        <dbReference type="Proteomes" id="UP001519310"/>
    </source>
</evidence>